<accession>A8LNP7</accession>
<feature type="domain" description="DUF58" evidence="1">
    <location>
        <begin position="53"/>
        <end position="221"/>
    </location>
</feature>
<proteinExistence type="predicted"/>
<evidence type="ECO:0000313" key="2">
    <source>
        <dbReference type="EMBL" id="ABV92205.1"/>
    </source>
</evidence>
<evidence type="ECO:0000313" key="3">
    <source>
        <dbReference type="Proteomes" id="UP000006833"/>
    </source>
</evidence>
<name>A8LNP7_DINSH</name>
<dbReference type="PANTHER" id="PTHR33608:SF12">
    <property type="entry name" value="DUF58 DOMAIN-CONTAINING PROTEIN"/>
    <property type="match status" value="1"/>
</dbReference>
<dbReference type="PANTHER" id="PTHR33608">
    <property type="entry name" value="BLL2464 PROTEIN"/>
    <property type="match status" value="1"/>
</dbReference>
<dbReference type="KEGG" id="dsh:Dshi_0457"/>
<organism evidence="2 3">
    <name type="scientific">Dinoroseobacter shibae (strain DSM 16493 / NCIMB 14021 / DFL 12)</name>
    <dbReference type="NCBI Taxonomy" id="398580"/>
    <lineage>
        <taxon>Bacteria</taxon>
        <taxon>Pseudomonadati</taxon>
        <taxon>Pseudomonadota</taxon>
        <taxon>Alphaproteobacteria</taxon>
        <taxon>Rhodobacterales</taxon>
        <taxon>Roseobacteraceae</taxon>
        <taxon>Dinoroseobacter</taxon>
    </lineage>
</organism>
<protein>
    <recommendedName>
        <fullName evidence="1">DUF58 domain-containing protein</fullName>
    </recommendedName>
</protein>
<dbReference type="InterPro" id="IPR002881">
    <property type="entry name" value="DUF58"/>
</dbReference>
<dbReference type="Proteomes" id="UP000006833">
    <property type="component" value="Chromosome"/>
</dbReference>
<dbReference type="eggNOG" id="COG1721">
    <property type="taxonomic scope" value="Bacteria"/>
</dbReference>
<dbReference type="AlphaFoldDB" id="A8LNP7"/>
<gene>
    <name evidence="2" type="ordered locus">Dshi_0457</name>
</gene>
<dbReference type="STRING" id="398580.Dshi_0457"/>
<dbReference type="OrthoDB" id="9776116at2"/>
<dbReference type="Pfam" id="PF01882">
    <property type="entry name" value="DUF58"/>
    <property type="match status" value="1"/>
</dbReference>
<sequence>MTDALSAPGVALRPDPLIALRRMVLAAKPPQVTAALPGGFATKRKGHGLEVADLREYVAGDDIRHLDRGTTARTGRLHIRQFQEERDRVTLLVPDFRPAMLWGVRRAFRSVAAAEALALIGWNVIESGGRVGLMTLGQGPPVIVPPAGRVRGMLKLIGGLVRAHEAALAGMAAGQGQDQHLDLALSRADRLVPAGSEIVIASGFDAPGAALADRLNALGRRRLPRLVMVTDGQGLPRGVYPIVTRDGQRLRVTLGGRAGNRGSVAALVQNVVGHPALVLDAGADIEMTARSIAAAFPAERVA</sequence>
<evidence type="ECO:0000259" key="1">
    <source>
        <dbReference type="Pfam" id="PF01882"/>
    </source>
</evidence>
<dbReference type="EMBL" id="CP000830">
    <property type="protein sequence ID" value="ABV92205.1"/>
    <property type="molecule type" value="Genomic_DNA"/>
</dbReference>
<keyword evidence="3" id="KW-1185">Reference proteome</keyword>
<reference evidence="3" key="1">
    <citation type="journal article" date="2010" name="ISME J.">
        <title>The complete genome sequence of the algal symbiont Dinoroseobacter shibae: a hitchhiker's guide to life in the sea.</title>
        <authorList>
            <person name="Wagner-Dobler I."/>
            <person name="Ballhausen B."/>
            <person name="Berger M."/>
            <person name="Brinkhoff T."/>
            <person name="Buchholz I."/>
            <person name="Bunk B."/>
            <person name="Cypionka H."/>
            <person name="Daniel R."/>
            <person name="Drepper T."/>
            <person name="Gerdts G."/>
            <person name="Hahnke S."/>
            <person name="Han C."/>
            <person name="Jahn D."/>
            <person name="Kalhoefer D."/>
            <person name="Kiss H."/>
            <person name="Klenk H.P."/>
            <person name="Kyrpides N."/>
            <person name="Liebl W."/>
            <person name="Liesegang H."/>
            <person name="Meincke L."/>
            <person name="Pati A."/>
            <person name="Petersen J."/>
            <person name="Piekarski T."/>
            <person name="Pommerenke C."/>
            <person name="Pradella S."/>
            <person name="Pukall R."/>
            <person name="Rabus R."/>
            <person name="Stackebrandt E."/>
            <person name="Thole S."/>
            <person name="Thompson L."/>
            <person name="Tielen P."/>
            <person name="Tomasch J."/>
            <person name="von Jan M."/>
            <person name="Wanphrut N."/>
            <person name="Wichels A."/>
            <person name="Zech H."/>
            <person name="Simon M."/>
        </authorList>
    </citation>
    <scope>NUCLEOTIDE SEQUENCE [LARGE SCALE GENOMIC DNA]</scope>
    <source>
        <strain evidence="3">DSM 16493 / NCIMB 14021 / DFL 12</strain>
    </source>
</reference>
<dbReference type="HOGENOM" id="CLU_054927_1_1_5"/>
<dbReference type="RefSeq" id="WP_012177135.1">
    <property type="nucleotide sequence ID" value="NC_009952.1"/>
</dbReference>